<feature type="transmembrane region" description="Helical" evidence="1">
    <location>
        <begin position="172"/>
        <end position="191"/>
    </location>
</feature>
<accession>A0A939FEX5</accession>
<feature type="transmembrane region" description="Helical" evidence="1">
    <location>
        <begin position="250"/>
        <end position="271"/>
    </location>
</feature>
<keyword evidence="4" id="KW-1185">Reference proteome</keyword>
<evidence type="ECO:0000256" key="2">
    <source>
        <dbReference type="SAM" id="SignalP"/>
    </source>
</evidence>
<feature type="signal peptide" evidence="2">
    <location>
        <begin position="1"/>
        <end position="26"/>
    </location>
</feature>
<reference evidence="3" key="1">
    <citation type="submission" date="2021-03" db="EMBL/GenBank/DDBJ databases">
        <title>Streptomyces poriferae sp. nov., a novel marine sponge-derived Actinobacteria species with anti-MRSA activity.</title>
        <authorList>
            <person name="Sandoval-Powers M."/>
            <person name="Kralova S."/>
            <person name="Nguyen G.-S."/>
            <person name="Fawwal D."/>
            <person name="Degnes K."/>
            <person name="Klinkenberg G."/>
            <person name="Sletta H."/>
            <person name="Wentzel A."/>
            <person name="Liles M.R."/>
        </authorList>
    </citation>
    <scope>NUCLEOTIDE SEQUENCE</scope>
    <source>
        <strain evidence="3">DSM 41794</strain>
    </source>
</reference>
<organism evidence="3 4">
    <name type="scientific">Streptomyces beijiangensis</name>
    <dbReference type="NCBI Taxonomy" id="163361"/>
    <lineage>
        <taxon>Bacteria</taxon>
        <taxon>Bacillati</taxon>
        <taxon>Actinomycetota</taxon>
        <taxon>Actinomycetes</taxon>
        <taxon>Kitasatosporales</taxon>
        <taxon>Streptomycetaceae</taxon>
        <taxon>Streptomyces</taxon>
    </lineage>
</organism>
<evidence type="ECO:0008006" key="5">
    <source>
        <dbReference type="Google" id="ProtNLM"/>
    </source>
</evidence>
<feature type="chain" id="PRO_5037129324" description="Integral membrane protein" evidence="2">
    <location>
        <begin position="27"/>
        <end position="292"/>
    </location>
</feature>
<keyword evidence="2" id="KW-0732">Signal</keyword>
<dbReference type="EMBL" id="JAFLRJ010000327">
    <property type="protein sequence ID" value="MBO0515790.1"/>
    <property type="molecule type" value="Genomic_DNA"/>
</dbReference>
<comment type="caution">
    <text evidence="3">The sequence shown here is derived from an EMBL/GenBank/DDBJ whole genome shotgun (WGS) entry which is preliminary data.</text>
</comment>
<protein>
    <recommendedName>
        <fullName evidence="5">Integral membrane protein</fullName>
    </recommendedName>
</protein>
<keyword evidence="1" id="KW-0472">Membrane</keyword>
<dbReference type="AlphaFoldDB" id="A0A939FEX5"/>
<name>A0A939FEX5_9ACTN</name>
<evidence type="ECO:0000313" key="4">
    <source>
        <dbReference type="Proteomes" id="UP000664167"/>
    </source>
</evidence>
<feature type="transmembrane region" description="Helical" evidence="1">
    <location>
        <begin position="198"/>
        <end position="219"/>
    </location>
</feature>
<keyword evidence="1" id="KW-1133">Transmembrane helix</keyword>
<evidence type="ECO:0000313" key="3">
    <source>
        <dbReference type="EMBL" id="MBO0515790.1"/>
    </source>
</evidence>
<keyword evidence="1" id="KW-0812">Transmembrane</keyword>
<sequence>MRRIFSAALTLLIALLVPLSALSVWASLEVGDTGRYVATMAPLAGDAAVQNAVADRVTEQVMKNIDVGPMQSSVDDLVRQAVKSFAGSDAFRAAWNTVNEVAHTAVEKALTSDNGDDAVIDLAPVTERVKQELTDQGVPLASRIPVEHTQVTVLTSEQLGDLRDGYRRLRTAGFWLPAATLVLAALALLLAVRRRRAVAWLGLATALGGVLLLVAVAVARPLVLDGLPADVDRAAAGAVYDALTGFLRTAGWVALGLGLAAVLAAWLTGWLRRHRRPPAETLRPPDRAHLTA</sequence>
<proteinExistence type="predicted"/>
<dbReference type="Proteomes" id="UP000664167">
    <property type="component" value="Unassembled WGS sequence"/>
</dbReference>
<gene>
    <name evidence="3" type="ORF">J0695_28985</name>
</gene>
<dbReference type="RefSeq" id="WP_206966924.1">
    <property type="nucleotide sequence ID" value="NZ_BAAAJJ010000003.1"/>
</dbReference>
<evidence type="ECO:0000256" key="1">
    <source>
        <dbReference type="SAM" id="Phobius"/>
    </source>
</evidence>